<keyword evidence="1" id="KW-0472">Membrane</keyword>
<comment type="caution">
    <text evidence="3">The sequence shown here is derived from an EMBL/GenBank/DDBJ whole genome shotgun (WGS) entry which is preliminary data.</text>
</comment>
<name>A0ABQ7LDI6_BRACM</name>
<evidence type="ECO:0000256" key="2">
    <source>
        <dbReference type="SAM" id="SignalP"/>
    </source>
</evidence>
<dbReference type="Proteomes" id="UP000823674">
    <property type="component" value="Chromosome A09"/>
</dbReference>
<reference evidence="3 4" key="1">
    <citation type="submission" date="2021-03" db="EMBL/GenBank/DDBJ databases">
        <authorList>
            <person name="King G.J."/>
            <person name="Bancroft I."/>
            <person name="Baten A."/>
            <person name="Bloomfield J."/>
            <person name="Borpatragohain P."/>
            <person name="He Z."/>
            <person name="Irish N."/>
            <person name="Irwin J."/>
            <person name="Liu K."/>
            <person name="Mauleon R.P."/>
            <person name="Moore J."/>
            <person name="Morris R."/>
            <person name="Ostergaard L."/>
            <person name="Wang B."/>
            <person name="Wells R."/>
        </authorList>
    </citation>
    <scope>NUCLEOTIDE SEQUENCE [LARGE SCALE GENOMIC DNA]</scope>
    <source>
        <strain evidence="3">R-o-18</strain>
        <tissue evidence="3">Leaf</tissue>
    </source>
</reference>
<organism evidence="3 4">
    <name type="scientific">Brassica rapa subsp. trilocularis</name>
    <dbReference type="NCBI Taxonomy" id="1813537"/>
    <lineage>
        <taxon>Eukaryota</taxon>
        <taxon>Viridiplantae</taxon>
        <taxon>Streptophyta</taxon>
        <taxon>Embryophyta</taxon>
        <taxon>Tracheophyta</taxon>
        <taxon>Spermatophyta</taxon>
        <taxon>Magnoliopsida</taxon>
        <taxon>eudicotyledons</taxon>
        <taxon>Gunneridae</taxon>
        <taxon>Pentapetalae</taxon>
        <taxon>rosids</taxon>
        <taxon>malvids</taxon>
        <taxon>Brassicales</taxon>
        <taxon>Brassicaceae</taxon>
        <taxon>Brassiceae</taxon>
        <taxon>Brassica</taxon>
    </lineage>
</organism>
<evidence type="ECO:0000313" key="4">
    <source>
        <dbReference type="Proteomes" id="UP000823674"/>
    </source>
</evidence>
<keyword evidence="4" id="KW-1185">Reference proteome</keyword>
<accession>A0ABQ7LDI6</accession>
<feature type="transmembrane region" description="Helical" evidence="1">
    <location>
        <begin position="115"/>
        <end position="139"/>
    </location>
</feature>
<evidence type="ECO:0000256" key="1">
    <source>
        <dbReference type="SAM" id="Phobius"/>
    </source>
</evidence>
<feature type="signal peptide" evidence="2">
    <location>
        <begin position="1"/>
        <end position="23"/>
    </location>
</feature>
<dbReference type="EMBL" id="JADBGQ010000008">
    <property type="protein sequence ID" value="KAG5384631.1"/>
    <property type="molecule type" value="Genomic_DNA"/>
</dbReference>
<gene>
    <name evidence="3" type="primary">A09g510850.1_BraROA</name>
    <name evidence="3" type="ORF">IGI04_036101</name>
</gene>
<sequence length="234" mass="26312">MSSSGHQLLLSVIESVQSLLVAAQSLGLNSDIKESGRISQIIVIILNLKCIGSGYKSCEVLLYTHSPESSRITVNCSCDTEQDHEDTMMGSHTGGRVTACSIRCSILEYLMEMMVIFISPLGSVSLGGFPGLVYIYIYYKQPVDERPYSRMGRNTISQRFVDQKPRGDRKYSENLGSTIEEHRPCHFWLSTIGGVTRVVSEHGYTMLEWDLFQIFFESKCVARITKICWLVPSF</sequence>
<feature type="chain" id="PRO_5047046963" evidence="2">
    <location>
        <begin position="24"/>
        <end position="234"/>
    </location>
</feature>
<keyword evidence="1" id="KW-1133">Transmembrane helix</keyword>
<protein>
    <submittedName>
        <fullName evidence="3">Uncharacterized protein</fullName>
    </submittedName>
</protein>
<keyword evidence="2" id="KW-0732">Signal</keyword>
<evidence type="ECO:0000313" key="3">
    <source>
        <dbReference type="EMBL" id="KAG5384631.1"/>
    </source>
</evidence>
<proteinExistence type="predicted"/>
<keyword evidence="1" id="KW-0812">Transmembrane</keyword>